<dbReference type="InterPro" id="IPR046371">
    <property type="entry name" value="Bcl-2_BH1-3"/>
</dbReference>
<sequence>MGIMKFACAAGVVAAAAGTAYLYRRFRKTPEQEEVNMATSLHDETLMVANDYMDLCVGIERTPPSESAKAMRYIAKKVEDMYWLPLRRLVQSFLSNFPIHTWTELRNVMLDMVDRENMRWSQIVILFAFTGMLAVQMSTIDEDFTCCRRLADMITDVLRETQEWMIQNGGWRGFVDYVRIFRPEYPVSPVMRGLFTAANVAIAFLLINYLLKRSLPGLVPFKKLPET</sequence>
<evidence type="ECO:0000313" key="6">
    <source>
        <dbReference type="Proteomes" id="UP000261540"/>
    </source>
</evidence>
<evidence type="ECO:0000259" key="4">
    <source>
        <dbReference type="SMART" id="SM00337"/>
    </source>
</evidence>
<dbReference type="GO" id="GO:0042981">
    <property type="term" value="P:regulation of apoptotic process"/>
    <property type="evidence" value="ECO:0007669"/>
    <property type="project" value="InterPro"/>
</dbReference>
<dbReference type="PANTHER" id="PTHR11256">
    <property type="entry name" value="BCL-2 RELATED"/>
    <property type="match status" value="1"/>
</dbReference>
<dbReference type="InterPro" id="IPR002475">
    <property type="entry name" value="Bcl2-like"/>
</dbReference>
<dbReference type="GO" id="GO:0001836">
    <property type="term" value="P:release of cytochrome c from mitochondria"/>
    <property type="evidence" value="ECO:0007669"/>
    <property type="project" value="TreeGrafter"/>
</dbReference>
<dbReference type="Ensembl" id="ENSPKIT00000007723.1">
    <property type="protein sequence ID" value="ENSPKIP00000026961.1"/>
    <property type="gene ID" value="ENSPKIG00000009227.1"/>
</dbReference>
<keyword evidence="3" id="KW-0812">Transmembrane</keyword>
<dbReference type="GO" id="GO:0008630">
    <property type="term" value="P:intrinsic apoptotic signaling pathway in response to DNA damage"/>
    <property type="evidence" value="ECO:0007669"/>
    <property type="project" value="TreeGrafter"/>
</dbReference>
<keyword evidence="3" id="KW-1133">Transmembrane helix</keyword>
<dbReference type="AlphaFoldDB" id="A0A3B3SAC8"/>
<evidence type="ECO:0000256" key="3">
    <source>
        <dbReference type="SAM" id="Phobius"/>
    </source>
</evidence>
<keyword evidence="6" id="KW-1185">Reference proteome</keyword>
<feature type="transmembrane region" description="Helical" evidence="3">
    <location>
        <begin position="190"/>
        <end position="211"/>
    </location>
</feature>
<reference evidence="5" key="2">
    <citation type="submission" date="2025-09" db="UniProtKB">
        <authorList>
            <consortium name="Ensembl"/>
        </authorList>
    </citation>
    <scope>IDENTIFICATION</scope>
</reference>
<evidence type="ECO:0000256" key="2">
    <source>
        <dbReference type="ARBA" id="ARBA00022703"/>
    </source>
</evidence>
<dbReference type="SMART" id="SM00337">
    <property type="entry name" value="BCL"/>
    <property type="match status" value="1"/>
</dbReference>
<name>A0A3B3SAC8_9TELE</name>
<dbReference type="PANTHER" id="PTHR11256:SF61">
    <property type="entry name" value="BCL2-LIKE 10"/>
    <property type="match status" value="1"/>
</dbReference>
<dbReference type="GO" id="GO:0051400">
    <property type="term" value="F:BH domain binding"/>
    <property type="evidence" value="ECO:0007669"/>
    <property type="project" value="TreeGrafter"/>
</dbReference>
<dbReference type="Gene3D" id="1.10.437.10">
    <property type="entry name" value="Blc2-like"/>
    <property type="match status" value="1"/>
</dbReference>
<protein>
    <submittedName>
        <fullName evidence="5">Anti-apoptotic protein NR13-like</fullName>
    </submittedName>
</protein>
<evidence type="ECO:0000313" key="5">
    <source>
        <dbReference type="Ensembl" id="ENSPKIP00000026961.1"/>
    </source>
</evidence>
<dbReference type="GO" id="GO:0097192">
    <property type="term" value="P:extrinsic apoptotic signaling pathway in absence of ligand"/>
    <property type="evidence" value="ECO:0007669"/>
    <property type="project" value="TreeGrafter"/>
</dbReference>
<keyword evidence="3" id="KW-0472">Membrane</keyword>
<reference evidence="5" key="1">
    <citation type="submission" date="2025-08" db="UniProtKB">
        <authorList>
            <consortium name="Ensembl"/>
        </authorList>
    </citation>
    <scope>IDENTIFICATION</scope>
</reference>
<organism evidence="5 6">
    <name type="scientific">Paramormyrops kingsleyae</name>
    <dbReference type="NCBI Taxonomy" id="1676925"/>
    <lineage>
        <taxon>Eukaryota</taxon>
        <taxon>Metazoa</taxon>
        <taxon>Chordata</taxon>
        <taxon>Craniata</taxon>
        <taxon>Vertebrata</taxon>
        <taxon>Euteleostomi</taxon>
        <taxon>Actinopterygii</taxon>
        <taxon>Neopterygii</taxon>
        <taxon>Teleostei</taxon>
        <taxon>Osteoglossocephala</taxon>
        <taxon>Osteoglossomorpha</taxon>
        <taxon>Osteoglossiformes</taxon>
        <taxon>Mormyridae</taxon>
        <taxon>Paramormyrops</taxon>
    </lineage>
</organism>
<feature type="domain" description="Bcl-2 Bcl-2 homology region 1-3" evidence="4">
    <location>
        <begin position="75"/>
        <end position="171"/>
    </location>
</feature>
<keyword evidence="2" id="KW-0053">Apoptosis</keyword>
<evidence type="ECO:0000256" key="1">
    <source>
        <dbReference type="ARBA" id="ARBA00009458"/>
    </source>
</evidence>
<dbReference type="STRING" id="1676925.ENSPKIP00000026961"/>
<comment type="similarity">
    <text evidence="1">Belongs to the Bcl-2 family.</text>
</comment>
<dbReference type="PROSITE" id="PS50062">
    <property type="entry name" value="BCL2_FAMILY"/>
    <property type="match status" value="1"/>
</dbReference>
<dbReference type="InterPro" id="IPR026298">
    <property type="entry name" value="Bcl-2_fam"/>
</dbReference>
<dbReference type="Proteomes" id="UP000261540">
    <property type="component" value="Unplaced"/>
</dbReference>
<dbReference type="SUPFAM" id="SSF56854">
    <property type="entry name" value="Bcl-2 inhibitors of programmed cell death"/>
    <property type="match status" value="1"/>
</dbReference>
<proteinExistence type="inferred from homology"/>
<accession>A0A3B3SAC8</accession>
<dbReference type="InterPro" id="IPR036834">
    <property type="entry name" value="Bcl-2-like_sf"/>
</dbReference>
<dbReference type="GO" id="GO:0005741">
    <property type="term" value="C:mitochondrial outer membrane"/>
    <property type="evidence" value="ECO:0007669"/>
    <property type="project" value="TreeGrafter"/>
</dbReference>
<dbReference type="Pfam" id="PF00452">
    <property type="entry name" value="Bcl-2"/>
    <property type="match status" value="1"/>
</dbReference>
<dbReference type="GeneTree" id="ENSGT00940000173945"/>